<dbReference type="SUPFAM" id="SSF56037">
    <property type="entry name" value="PheT/TilS domain"/>
    <property type="match status" value="1"/>
</dbReference>
<sequence>MLLSLNHLNKLLKGKDLSTAEVETALNNIGFEVEEVKPFSAVKGLLFAEVISVTQNPNSDRLDVVEVKTKNGNYTIQTNNRILKPGDLTICFPVGASKDGIVFNEVKLKGLPSQGMFASWSEIGYDWTLLSEKDEIARFSQQWATLEDDPIVKLGLDDYIIDISITANRNDANSYYVLANELAAYFNTEVTDLLDIHDVKSNLSYDIEIDSKNEVIKDVLFIASQNKGVTSLEEKMLLAKHGIDAKLPWAVNLTNLLLITMGTPTHVYDLDKLPKGELSVEKFSGKVSILGDKEIEIQDTLCICIDSKPISIAATMGLEKYKVTEVSNNFLFEIGSFNPSEIRHSAREVKMNTNSSSQASRPISKYIVKQAAKYLVTHYLSNLPHSTILNDFDCHEAKLINWDINKLATYSGALNHEQFNKAIKSLDALGFKLDTKNNVISIPQYRYDVELFEDIIEEVLRFYSYDSIQEQKLASIPLKTMQANTIPNRFVAQGYSEVRTFSLVSKEKAKFNPFDFKTNQVLQTYVSKEREVVRNSIITSLSDVAEYNMKRKMSNINIFEKGMINNNVMVYGVASSTKSFRQMQIDLINLIGKELKFVPFSDNEMIHPNASAEIIYNDNVVGWIGKLHPKFDNTNGTIYAEIFTSIFDKDSKELKFSTIDLEPLKFIDLTFELDNNDYLVEKINQIKNTAEVFDIIQIDDYKKENSHNVTLRITASDANIEKIIKKFN</sequence>
<accession>A0A1T4KJE5</accession>
<dbReference type="RefSeq" id="WP_078746819.1">
    <property type="nucleotide sequence ID" value="NZ_CP137850.1"/>
</dbReference>
<keyword evidence="4 15" id="KW-0820">tRNA-binding</keyword>
<evidence type="ECO:0000313" key="18">
    <source>
        <dbReference type="EMBL" id="SJZ42539.1"/>
    </source>
</evidence>
<comment type="cofactor">
    <cofactor evidence="14">
        <name>Mg(2+)</name>
        <dbReference type="ChEBI" id="CHEBI:18420"/>
    </cofactor>
    <text evidence="14">Binds 2 magnesium ions per tetramer.</text>
</comment>
<evidence type="ECO:0000256" key="3">
    <source>
        <dbReference type="ARBA" id="ARBA00011209"/>
    </source>
</evidence>
<feature type="binding site" evidence="14">
    <location>
        <position position="454"/>
    </location>
    <ligand>
        <name>Mg(2+)</name>
        <dbReference type="ChEBI" id="CHEBI:18420"/>
        <note>shared with alpha subunit</note>
    </ligand>
</feature>
<dbReference type="SUPFAM" id="SSF55681">
    <property type="entry name" value="Class II aaRS and biotin synthetases"/>
    <property type="match status" value="1"/>
</dbReference>
<dbReference type="OrthoDB" id="9805455at2"/>
<organism evidence="18 19">
    <name type="scientific">Mycoplasmopsis verecunda</name>
    <dbReference type="NCBI Taxonomy" id="171291"/>
    <lineage>
        <taxon>Bacteria</taxon>
        <taxon>Bacillati</taxon>
        <taxon>Mycoplasmatota</taxon>
        <taxon>Mycoplasmoidales</taxon>
        <taxon>Metamycoplasmataceae</taxon>
        <taxon>Mycoplasmopsis</taxon>
    </lineage>
</organism>
<dbReference type="InterPro" id="IPR020825">
    <property type="entry name" value="Phe-tRNA_synthase-like_B3/B4"/>
</dbReference>
<dbReference type="Proteomes" id="UP000190389">
    <property type="component" value="Unassembled WGS sequence"/>
</dbReference>
<keyword evidence="11 14" id="KW-0648">Protein biosynthesis</keyword>
<evidence type="ECO:0000256" key="9">
    <source>
        <dbReference type="ARBA" id="ARBA00022842"/>
    </source>
</evidence>
<dbReference type="PROSITE" id="PS51483">
    <property type="entry name" value="B5"/>
    <property type="match status" value="1"/>
</dbReference>
<dbReference type="InterPro" id="IPR005147">
    <property type="entry name" value="tRNA_synthase_B5-dom"/>
</dbReference>
<dbReference type="InterPro" id="IPR004532">
    <property type="entry name" value="Phe-tRNA-ligase_IIc_bsu_bact"/>
</dbReference>
<dbReference type="Pfam" id="PF03484">
    <property type="entry name" value="B5"/>
    <property type="match status" value="1"/>
</dbReference>
<keyword evidence="9 14" id="KW-0460">Magnesium</keyword>
<evidence type="ECO:0000256" key="11">
    <source>
        <dbReference type="ARBA" id="ARBA00022917"/>
    </source>
</evidence>
<dbReference type="Pfam" id="PF17759">
    <property type="entry name" value="tRNA_synthFbeta"/>
    <property type="match status" value="2"/>
</dbReference>
<evidence type="ECO:0000313" key="19">
    <source>
        <dbReference type="Proteomes" id="UP000190389"/>
    </source>
</evidence>
<keyword evidence="10 15" id="KW-0694">RNA-binding</keyword>
<dbReference type="NCBIfam" id="NF001882">
    <property type="entry name" value="PRK00629.5-4"/>
    <property type="match status" value="1"/>
</dbReference>
<keyword evidence="19" id="KW-1185">Reference proteome</keyword>
<dbReference type="GO" id="GO:0004826">
    <property type="term" value="F:phenylalanine-tRNA ligase activity"/>
    <property type="evidence" value="ECO:0007669"/>
    <property type="project" value="UniProtKB-UniRule"/>
</dbReference>
<dbReference type="InterPro" id="IPR045060">
    <property type="entry name" value="Phe-tRNA-ligase_IIc_bsu"/>
</dbReference>
<feature type="binding site" evidence="14">
    <location>
        <position position="457"/>
    </location>
    <ligand>
        <name>Mg(2+)</name>
        <dbReference type="ChEBI" id="CHEBI:18420"/>
        <note>shared with alpha subunit</note>
    </ligand>
</feature>
<dbReference type="InterPro" id="IPR045864">
    <property type="entry name" value="aa-tRNA-synth_II/BPL/LPL"/>
</dbReference>
<evidence type="ECO:0000256" key="6">
    <source>
        <dbReference type="ARBA" id="ARBA00022723"/>
    </source>
</evidence>
<keyword evidence="6 14" id="KW-0479">Metal-binding</keyword>
<comment type="subcellular location">
    <subcellularLocation>
        <location evidence="1 14">Cytoplasm</location>
    </subcellularLocation>
</comment>
<dbReference type="EMBL" id="FUXF01000003">
    <property type="protein sequence ID" value="SJZ42539.1"/>
    <property type="molecule type" value="Genomic_DNA"/>
</dbReference>
<evidence type="ECO:0000256" key="8">
    <source>
        <dbReference type="ARBA" id="ARBA00022840"/>
    </source>
</evidence>
<dbReference type="EC" id="6.1.1.20" evidence="14"/>
<keyword evidence="5 14" id="KW-0436">Ligase</keyword>
<evidence type="ECO:0000256" key="4">
    <source>
        <dbReference type="ARBA" id="ARBA00022555"/>
    </source>
</evidence>
<evidence type="ECO:0000256" key="2">
    <source>
        <dbReference type="ARBA" id="ARBA00008653"/>
    </source>
</evidence>
<dbReference type="GO" id="GO:0009328">
    <property type="term" value="C:phenylalanine-tRNA ligase complex"/>
    <property type="evidence" value="ECO:0007669"/>
    <property type="project" value="TreeGrafter"/>
</dbReference>
<comment type="similarity">
    <text evidence="2 14">Belongs to the phenylalanyl-tRNA synthetase beta subunit family. Type 1 subfamily.</text>
</comment>
<dbReference type="Gene3D" id="3.30.56.10">
    <property type="match status" value="2"/>
</dbReference>
<evidence type="ECO:0000256" key="13">
    <source>
        <dbReference type="ARBA" id="ARBA00049255"/>
    </source>
</evidence>
<gene>
    <name evidence="14" type="primary">pheT</name>
    <name evidence="18" type="ORF">SAMN02745154_00068</name>
</gene>
<dbReference type="GO" id="GO:0000049">
    <property type="term" value="F:tRNA binding"/>
    <property type="evidence" value="ECO:0007669"/>
    <property type="project" value="UniProtKB-UniRule"/>
</dbReference>
<keyword evidence="8 14" id="KW-0067">ATP-binding</keyword>
<evidence type="ECO:0000256" key="12">
    <source>
        <dbReference type="ARBA" id="ARBA00023146"/>
    </source>
</evidence>
<dbReference type="InterPro" id="IPR002547">
    <property type="entry name" value="tRNA-bd_dom"/>
</dbReference>
<dbReference type="Gene3D" id="3.30.930.10">
    <property type="entry name" value="Bira Bifunctional Protein, Domain 2"/>
    <property type="match status" value="1"/>
</dbReference>
<comment type="catalytic activity">
    <reaction evidence="13 14">
        <text>tRNA(Phe) + L-phenylalanine + ATP = L-phenylalanyl-tRNA(Phe) + AMP + diphosphate + H(+)</text>
        <dbReference type="Rhea" id="RHEA:19413"/>
        <dbReference type="Rhea" id="RHEA-COMP:9668"/>
        <dbReference type="Rhea" id="RHEA-COMP:9699"/>
        <dbReference type="ChEBI" id="CHEBI:15378"/>
        <dbReference type="ChEBI" id="CHEBI:30616"/>
        <dbReference type="ChEBI" id="CHEBI:33019"/>
        <dbReference type="ChEBI" id="CHEBI:58095"/>
        <dbReference type="ChEBI" id="CHEBI:78442"/>
        <dbReference type="ChEBI" id="CHEBI:78531"/>
        <dbReference type="ChEBI" id="CHEBI:456215"/>
        <dbReference type="EC" id="6.1.1.20"/>
    </reaction>
</comment>
<evidence type="ECO:0000256" key="15">
    <source>
        <dbReference type="PROSITE-ProRule" id="PRU00209"/>
    </source>
</evidence>
<proteinExistence type="inferred from homology"/>
<dbReference type="PANTHER" id="PTHR10947">
    <property type="entry name" value="PHENYLALANYL-TRNA SYNTHETASE BETA CHAIN AND LEUCINE-RICH REPEAT-CONTAINING PROTEIN 47"/>
    <property type="match status" value="1"/>
</dbReference>
<dbReference type="InterPro" id="IPR041616">
    <property type="entry name" value="PheRS_beta_core"/>
</dbReference>
<dbReference type="STRING" id="171291.SAMN02745154_00068"/>
<evidence type="ECO:0000259" key="16">
    <source>
        <dbReference type="PROSITE" id="PS50886"/>
    </source>
</evidence>
<dbReference type="SMART" id="SM00873">
    <property type="entry name" value="B3_4"/>
    <property type="match status" value="1"/>
</dbReference>
<dbReference type="SUPFAM" id="SSF46955">
    <property type="entry name" value="Putative DNA-binding domain"/>
    <property type="match status" value="1"/>
</dbReference>
<dbReference type="InterPro" id="IPR009061">
    <property type="entry name" value="DNA-bd_dom_put_sf"/>
</dbReference>
<evidence type="ECO:0000259" key="17">
    <source>
        <dbReference type="PROSITE" id="PS51483"/>
    </source>
</evidence>
<feature type="domain" description="B5" evidence="17">
    <location>
        <begin position="395"/>
        <end position="470"/>
    </location>
</feature>
<comment type="subunit">
    <text evidence="3 14">Tetramer of two alpha and two beta subunits.</text>
</comment>
<dbReference type="Gene3D" id="2.40.50.140">
    <property type="entry name" value="Nucleic acid-binding proteins"/>
    <property type="match status" value="1"/>
</dbReference>
<keyword evidence="7 14" id="KW-0547">Nucleotide-binding</keyword>
<dbReference type="HAMAP" id="MF_00283">
    <property type="entry name" value="Phe_tRNA_synth_beta1"/>
    <property type="match status" value="1"/>
</dbReference>
<keyword evidence="12 14" id="KW-0030">Aminoacyl-tRNA synthetase</keyword>
<keyword evidence="14" id="KW-0963">Cytoplasm</keyword>
<dbReference type="Pfam" id="PF03483">
    <property type="entry name" value="B3_4"/>
    <property type="match status" value="1"/>
</dbReference>
<dbReference type="PANTHER" id="PTHR10947:SF0">
    <property type="entry name" value="PHENYLALANINE--TRNA LIGASE BETA SUBUNIT"/>
    <property type="match status" value="1"/>
</dbReference>
<feature type="domain" description="TRNA-binding" evidence="16">
    <location>
        <begin position="39"/>
        <end position="152"/>
    </location>
</feature>
<name>A0A1T4KJE5_9BACT</name>
<dbReference type="InterPro" id="IPR005146">
    <property type="entry name" value="B3/B4_tRNA-bd"/>
</dbReference>
<feature type="binding site" evidence="14">
    <location>
        <position position="448"/>
    </location>
    <ligand>
        <name>Mg(2+)</name>
        <dbReference type="ChEBI" id="CHEBI:18420"/>
        <note>shared with alpha subunit</note>
    </ligand>
</feature>
<dbReference type="SUPFAM" id="SSF50249">
    <property type="entry name" value="Nucleic acid-binding proteins"/>
    <property type="match status" value="1"/>
</dbReference>
<feature type="binding site" evidence="14">
    <location>
        <position position="458"/>
    </location>
    <ligand>
        <name>Mg(2+)</name>
        <dbReference type="ChEBI" id="CHEBI:18420"/>
        <note>shared with alpha subunit</note>
    </ligand>
</feature>
<evidence type="ECO:0000256" key="14">
    <source>
        <dbReference type="HAMAP-Rule" id="MF_00283"/>
    </source>
</evidence>
<dbReference type="GO" id="GO:0000287">
    <property type="term" value="F:magnesium ion binding"/>
    <property type="evidence" value="ECO:0007669"/>
    <property type="project" value="UniProtKB-UniRule"/>
</dbReference>
<reference evidence="19" key="1">
    <citation type="submission" date="2017-02" db="EMBL/GenBank/DDBJ databases">
        <authorList>
            <person name="Varghese N."/>
            <person name="Submissions S."/>
        </authorList>
    </citation>
    <scope>NUCLEOTIDE SEQUENCE [LARGE SCALE GENOMIC DNA]</scope>
    <source>
        <strain evidence="19">ATCC 27862</strain>
    </source>
</reference>
<evidence type="ECO:0000256" key="1">
    <source>
        <dbReference type="ARBA" id="ARBA00004496"/>
    </source>
</evidence>
<evidence type="ECO:0000256" key="7">
    <source>
        <dbReference type="ARBA" id="ARBA00022741"/>
    </source>
</evidence>
<dbReference type="PROSITE" id="PS50886">
    <property type="entry name" value="TRBD"/>
    <property type="match status" value="1"/>
</dbReference>
<dbReference type="InterPro" id="IPR012340">
    <property type="entry name" value="NA-bd_OB-fold"/>
</dbReference>
<evidence type="ECO:0000256" key="10">
    <source>
        <dbReference type="ARBA" id="ARBA00022884"/>
    </source>
</evidence>
<protein>
    <recommendedName>
        <fullName evidence="14">Phenylalanine--tRNA ligase beta subunit</fullName>
        <ecNumber evidence="14">6.1.1.20</ecNumber>
    </recommendedName>
    <alternativeName>
        <fullName evidence="14">Phenylalanyl-tRNA synthetase beta subunit</fullName>
        <shortName evidence="14">PheRS</shortName>
    </alternativeName>
</protein>
<dbReference type="GO" id="GO:0006432">
    <property type="term" value="P:phenylalanyl-tRNA aminoacylation"/>
    <property type="evidence" value="ECO:0007669"/>
    <property type="project" value="UniProtKB-UniRule"/>
</dbReference>
<dbReference type="GO" id="GO:0005524">
    <property type="term" value="F:ATP binding"/>
    <property type="evidence" value="ECO:0007669"/>
    <property type="project" value="UniProtKB-UniRule"/>
</dbReference>
<dbReference type="AlphaFoldDB" id="A0A1T4KJE5"/>
<dbReference type="SMART" id="SM00874">
    <property type="entry name" value="B5"/>
    <property type="match status" value="1"/>
</dbReference>
<dbReference type="Gene3D" id="3.50.40.10">
    <property type="entry name" value="Phenylalanyl-trna Synthetase, Chain B, domain 3"/>
    <property type="match status" value="1"/>
</dbReference>
<evidence type="ECO:0000256" key="5">
    <source>
        <dbReference type="ARBA" id="ARBA00022598"/>
    </source>
</evidence>